<dbReference type="PANTHER" id="PTHR10605">
    <property type="entry name" value="HEPARAN SULFATE SULFOTRANSFERASE"/>
    <property type="match status" value="1"/>
</dbReference>
<evidence type="ECO:0000256" key="4">
    <source>
        <dbReference type="ARBA" id="ARBA00010420"/>
    </source>
</evidence>
<feature type="binding site" evidence="17">
    <location>
        <begin position="821"/>
        <end position="825"/>
    </location>
    <ligand>
        <name>3'-phosphoadenylyl sulfate</name>
        <dbReference type="ChEBI" id="CHEBI:58339"/>
    </ligand>
</feature>
<feature type="binding site" evidence="17">
    <location>
        <position position="695"/>
    </location>
    <ligand>
        <name>3'-phosphoadenylyl sulfate</name>
        <dbReference type="ChEBI" id="CHEBI:58339"/>
    </ligand>
</feature>
<evidence type="ECO:0000256" key="18">
    <source>
        <dbReference type="PIRSR" id="PIRSR637359-3"/>
    </source>
</evidence>
<evidence type="ECO:0000256" key="6">
    <source>
        <dbReference type="ARBA" id="ARBA00022679"/>
    </source>
</evidence>
<dbReference type="InterPro" id="IPR027417">
    <property type="entry name" value="P-loop_NTPase"/>
</dbReference>
<evidence type="ECO:0000256" key="7">
    <source>
        <dbReference type="ARBA" id="ARBA00022692"/>
    </source>
</evidence>
<dbReference type="Pfam" id="PF00685">
    <property type="entry name" value="Sulfotransfer_1"/>
    <property type="match status" value="1"/>
</dbReference>
<evidence type="ECO:0000256" key="17">
    <source>
        <dbReference type="PIRSR" id="PIRSR637359-2"/>
    </source>
</evidence>
<feature type="active site" description="For sulfotransferase activity" evidence="16">
    <location>
        <position position="597"/>
    </location>
</feature>
<dbReference type="InterPro" id="IPR021930">
    <property type="entry name" value="Heparan_SO4_deacetylase_dom"/>
</dbReference>
<evidence type="ECO:0000256" key="12">
    <source>
        <dbReference type="ARBA" id="ARBA00023136"/>
    </source>
</evidence>
<dbReference type="GO" id="GO:0015012">
    <property type="term" value="P:heparan sulfate proteoglycan biosynthetic process"/>
    <property type="evidence" value="ECO:0007669"/>
    <property type="project" value="UniProtKB-UniPathway"/>
</dbReference>
<dbReference type="GO" id="GO:0030210">
    <property type="term" value="P:heparin proteoglycan biosynthetic process"/>
    <property type="evidence" value="ECO:0007669"/>
    <property type="project" value="UniProtKB-UniPathway"/>
</dbReference>
<dbReference type="Pfam" id="PF12062">
    <property type="entry name" value="HSNSD-CE"/>
    <property type="match status" value="1"/>
</dbReference>
<evidence type="ECO:0000256" key="3">
    <source>
        <dbReference type="ARBA" id="ARBA00005093"/>
    </source>
</evidence>
<evidence type="ECO:0000256" key="8">
    <source>
        <dbReference type="ARBA" id="ARBA00022801"/>
    </source>
</evidence>
<dbReference type="GO" id="GO:0000139">
    <property type="term" value="C:Golgi membrane"/>
    <property type="evidence" value="ECO:0007669"/>
    <property type="project" value="UniProtKB-SubCell"/>
</dbReference>
<keyword evidence="15" id="KW-0511">Multifunctional enzyme</keyword>
<reference evidence="22" key="1">
    <citation type="journal article" date="2011" name="Genome Res.">
        <title>Deep small RNA sequencing from the nematode Ascaris reveals conservation, functional diversification, and novel developmental profiles.</title>
        <authorList>
            <person name="Wang J."/>
            <person name="Czech B."/>
            <person name="Crunk A."/>
            <person name="Wallace A."/>
            <person name="Mitreva M."/>
            <person name="Hannon G.J."/>
            <person name="Davis R.E."/>
        </authorList>
    </citation>
    <scope>NUCLEOTIDE SEQUENCE</scope>
</reference>
<dbReference type="GO" id="GO:0015016">
    <property type="term" value="F:heparan sulfate N-sulfotransferase activity"/>
    <property type="evidence" value="ECO:0007669"/>
    <property type="project" value="UniProtKB-EC"/>
</dbReference>
<feature type="disulfide bond" evidence="18">
    <location>
        <begin position="800"/>
        <end position="816"/>
    </location>
</feature>
<organism evidence="22">
    <name type="scientific">Ascaris suum</name>
    <name type="common">Pig roundworm</name>
    <name type="synonym">Ascaris lumbricoides</name>
    <dbReference type="NCBI Taxonomy" id="6253"/>
    <lineage>
        <taxon>Eukaryota</taxon>
        <taxon>Metazoa</taxon>
        <taxon>Ecdysozoa</taxon>
        <taxon>Nematoda</taxon>
        <taxon>Chromadorea</taxon>
        <taxon>Rhabditida</taxon>
        <taxon>Spirurina</taxon>
        <taxon>Ascaridomorpha</taxon>
        <taxon>Ascaridoidea</taxon>
        <taxon>Ascarididae</taxon>
        <taxon>Ascaris</taxon>
    </lineage>
</organism>
<feature type="domain" description="Sulfotransferase" evidence="19">
    <location>
        <begin position="588"/>
        <end position="842"/>
    </location>
</feature>
<evidence type="ECO:0000256" key="14">
    <source>
        <dbReference type="ARBA" id="ARBA00023180"/>
    </source>
</evidence>
<keyword evidence="8" id="KW-0378">Hydrolase</keyword>
<keyword evidence="14" id="KW-0325">Glycoprotein</keyword>
<dbReference type="UniPathway" id="UPA00862"/>
<feature type="domain" description="Heparan sulphate-N-deacetylase deacetylase" evidence="20">
    <location>
        <begin position="293"/>
        <end position="496"/>
    </location>
</feature>
<evidence type="ECO:0000256" key="2">
    <source>
        <dbReference type="ARBA" id="ARBA00004841"/>
    </source>
</evidence>
<keyword evidence="13 18" id="KW-1015">Disulfide bond</keyword>
<keyword evidence="12" id="KW-0472">Membrane</keyword>
<comment type="pathway">
    <text evidence="3">Glycan metabolism; heparan sulfate biosynthesis.</text>
</comment>
<keyword evidence="9" id="KW-0735">Signal-anchor</keyword>
<name>F1KRD9_ASCSU</name>
<feature type="domain" description="Heparan sulfate-N-deacetylase N-terminal" evidence="21">
    <location>
        <begin position="80"/>
        <end position="283"/>
    </location>
</feature>
<evidence type="ECO:0000256" key="11">
    <source>
        <dbReference type="ARBA" id="ARBA00023034"/>
    </source>
</evidence>
<dbReference type="GO" id="GO:0019213">
    <property type="term" value="F:deacetylase activity"/>
    <property type="evidence" value="ECO:0007669"/>
    <property type="project" value="TreeGrafter"/>
</dbReference>
<keyword evidence="6 22" id="KW-0808">Transferase</keyword>
<evidence type="ECO:0000259" key="21">
    <source>
        <dbReference type="Pfam" id="PF25119"/>
    </source>
</evidence>
<evidence type="ECO:0000256" key="15">
    <source>
        <dbReference type="ARBA" id="ARBA00023268"/>
    </source>
</evidence>
<proteinExistence type="evidence at transcript level"/>
<evidence type="ECO:0000256" key="9">
    <source>
        <dbReference type="ARBA" id="ARBA00022968"/>
    </source>
</evidence>
<dbReference type="PANTHER" id="PTHR10605:SF56">
    <property type="entry name" value="BIFUNCTIONAL HEPARAN SULFATE N-DEACETYLASE_N-SULFOTRANSFERASE"/>
    <property type="match status" value="1"/>
</dbReference>
<accession>F1KRD9</accession>
<keyword evidence="7" id="KW-0812">Transmembrane</keyword>
<dbReference type="InterPro" id="IPR000863">
    <property type="entry name" value="Sulfotransferase_dom"/>
</dbReference>
<dbReference type="AlphaFoldDB" id="F1KRD9"/>
<keyword evidence="10" id="KW-1133">Transmembrane helix</keyword>
<keyword evidence="11" id="KW-0333">Golgi apparatus</keyword>
<dbReference type="Gene3D" id="3.40.50.300">
    <property type="entry name" value="P-loop containing nucleotide triphosphate hydrolases"/>
    <property type="match status" value="1"/>
</dbReference>
<evidence type="ECO:0000256" key="5">
    <source>
        <dbReference type="ARBA" id="ARBA00012979"/>
    </source>
</evidence>
<evidence type="ECO:0000256" key="1">
    <source>
        <dbReference type="ARBA" id="ARBA00004323"/>
    </source>
</evidence>
<evidence type="ECO:0000256" key="13">
    <source>
        <dbReference type="ARBA" id="ARBA00023157"/>
    </source>
</evidence>
<dbReference type="Pfam" id="PF25119">
    <property type="entry name" value="HSNSD_N"/>
    <property type="match status" value="1"/>
</dbReference>
<evidence type="ECO:0000256" key="16">
    <source>
        <dbReference type="PIRSR" id="PIRSR637359-1"/>
    </source>
</evidence>
<sequence length="873" mass="100418">MLMLPRRRLISVLKLCLVFALLSVLLLSSRLFKLGEEVPFRYPPQRLPPYVCPRSGDIHRGRETSKKEVIQKGNATWKMDAKVLVFVETLYSKLGKQILNILDAVKVARRVEMLSKNLPLLTTAKRGRFSVIIFENYYKYLNLPAWNRQLIDKYCRDYGVGIISFLSSRTADYIRAKVKDSPLTFRQKQRAANLRFSSSSLVNFIGKPGAVLETSEPDANDWILFDISEGFESVISADDDEGSERAAIIHDRGFTDKVERILFGHNFTHWINKIAFVDSLRYMGAGSVRVDLDRFIQIDVDDIFVGSSGSRMTRSDADALLHSQNRLRRSIANFTYCLGFSGSFFRSGDALEIKGDERLIEIARNFVWFPHMWRHNHAHELNITQLKAIMTLNKMFAESWKISVRSNYAISPQHAGVYPVHEELYDSWREIWDIHVTSTEEYPHFRPSSARRGFIYKNISVLPRQTCGLYTHTYFFHSYPDGLSSLLNNIEGGELFFTILTNPFSIFMTHQQNYAHDRLGIFTFERVVDFIKCWTNLRLHWAEPVRVAEAYFRRFPHERVPVWSNPCADPRHEKILPLAFNCSDMPLPNVLIVGPQKTGSTALATYLALHPNCTTNNPIPSSFEELQFFGGANYGRGILWYMEQFHNKTLPQHTIVFEKSATYFDNTDAPRSAAALLPKADVIVILLDPAIRAYSWYQHMRAHNDSTALTYSLIEILNANFSDALPLRKLRQRCVSPGRYAHHLDRWLDVYPLSQIHVIDGETLRHNPAAVLQSLIVSLRLPEFAFEEILKFDEKKGFFCVRSNKTVVNIAGGSKCLGASKGRKYAPMDEKLRARLDAVFREDNIALNKLLTRYDLPIPKWLRTQLSRPRPEE</sequence>
<protein>
    <recommendedName>
        <fullName evidence="5">[heparan sulfate]-glucosamine N-sulfotransferase</fullName>
        <ecNumber evidence="5">2.8.2.8</ecNumber>
    </recommendedName>
</protein>
<comment type="similarity">
    <text evidence="4">Belongs to the sulfotransferase 1 family. NDST subfamily.</text>
</comment>
<dbReference type="EC" id="2.8.2.8" evidence="5"/>
<dbReference type="InterPro" id="IPR056793">
    <property type="entry name" value="HSNSD_N"/>
</dbReference>
<evidence type="ECO:0000259" key="19">
    <source>
        <dbReference type="Pfam" id="PF00685"/>
    </source>
</evidence>
<evidence type="ECO:0000313" key="22">
    <source>
        <dbReference type="EMBL" id="ADY40443.1"/>
    </source>
</evidence>
<evidence type="ECO:0000259" key="20">
    <source>
        <dbReference type="Pfam" id="PF12062"/>
    </source>
</evidence>
<comment type="subcellular location">
    <subcellularLocation>
        <location evidence="1">Golgi apparatus membrane</location>
        <topology evidence="1">Single-pass type II membrane protein</topology>
    </subcellularLocation>
</comment>
<dbReference type="GO" id="GO:0016787">
    <property type="term" value="F:hydrolase activity"/>
    <property type="evidence" value="ECO:0007669"/>
    <property type="project" value="UniProtKB-KW"/>
</dbReference>
<dbReference type="EMBL" id="JI164631">
    <property type="protein sequence ID" value="ADY40443.1"/>
    <property type="molecule type" value="mRNA"/>
</dbReference>
<comment type="pathway">
    <text evidence="2">Glycan metabolism; heparin biosynthesis.</text>
</comment>
<dbReference type="InterPro" id="IPR037359">
    <property type="entry name" value="NST/OST"/>
</dbReference>
<dbReference type="SUPFAM" id="SSF52540">
    <property type="entry name" value="P-loop containing nucleoside triphosphate hydrolases"/>
    <property type="match status" value="1"/>
</dbReference>
<evidence type="ECO:0000256" key="10">
    <source>
        <dbReference type="ARBA" id="ARBA00022989"/>
    </source>
</evidence>
<dbReference type="UniPathway" id="UPA00756"/>